<gene>
    <name evidence="2" type="ORF">BST96_04205</name>
</gene>
<evidence type="ECO:0000313" key="3">
    <source>
        <dbReference type="Proteomes" id="UP000193450"/>
    </source>
</evidence>
<keyword evidence="1" id="KW-1133">Transmembrane helix</keyword>
<feature type="transmembrane region" description="Helical" evidence="1">
    <location>
        <begin position="91"/>
        <end position="110"/>
    </location>
</feature>
<sequence>MQPQSNQAPPSSLSTRLAGFATLPYVMLSLLAFLPFLAVNNLFWSPLFIERFGYQPLDLALGLDGVSVQEYLTAYGEEGRSWYLRFQIYDFFLPLFGAIMFVLWAAWLITMYWPEQPGKLRFAWLGTLPMFADWAENIGFITQLMMFPEVSVDVGNITFLLSQIKITLLSGFGIGLLIASMALLVVPLSGPEE</sequence>
<keyword evidence="3" id="KW-1185">Reference proteome</keyword>
<dbReference type="AlphaFoldDB" id="A0A1X9N896"/>
<keyword evidence="1" id="KW-0472">Membrane</keyword>
<evidence type="ECO:0000256" key="1">
    <source>
        <dbReference type="SAM" id="Phobius"/>
    </source>
</evidence>
<accession>A0A1X9N896</accession>
<dbReference type="OrthoDB" id="5198105at2"/>
<dbReference type="Proteomes" id="UP000193450">
    <property type="component" value="Chromosome"/>
</dbReference>
<dbReference type="RefSeq" id="WP_085757492.1">
    <property type="nucleotide sequence ID" value="NZ_CP019343.1"/>
</dbReference>
<feature type="transmembrane region" description="Helical" evidence="1">
    <location>
        <begin position="20"/>
        <end position="38"/>
    </location>
</feature>
<reference evidence="2 3" key="1">
    <citation type="submission" date="2016-11" db="EMBL/GenBank/DDBJ databases">
        <title>Trade-off between light-utilization and light-protection in marine flavobacteria.</title>
        <authorList>
            <person name="Kumagai Y."/>
        </authorList>
    </citation>
    <scope>NUCLEOTIDE SEQUENCE [LARGE SCALE GENOMIC DNA]</scope>
    <source>
        <strain evidence="2 3">NBRC 107125</strain>
    </source>
</reference>
<protein>
    <submittedName>
        <fullName evidence="2">Uncharacterized protein</fullName>
    </submittedName>
</protein>
<dbReference type="EMBL" id="CP019343">
    <property type="protein sequence ID" value="ARN73381.1"/>
    <property type="molecule type" value="Genomic_DNA"/>
</dbReference>
<organism evidence="2 3">
    <name type="scientific">Oceanicoccus sagamiensis</name>
    <dbReference type="NCBI Taxonomy" id="716816"/>
    <lineage>
        <taxon>Bacteria</taxon>
        <taxon>Pseudomonadati</taxon>
        <taxon>Pseudomonadota</taxon>
        <taxon>Gammaproteobacteria</taxon>
        <taxon>Cellvibrionales</taxon>
        <taxon>Spongiibacteraceae</taxon>
        <taxon>Oceanicoccus</taxon>
    </lineage>
</organism>
<proteinExistence type="predicted"/>
<dbReference type="STRING" id="716816.BST96_04205"/>
<dbReference type="KEGG" id="osg:BST96_04205"/>
<evidence type="ECO:0000313" key="2">
    <source>
        <dbReference type="EMBL" id="ARN73381.1"/>
    </source>
</evidence>
<feature type="transmembrane region" description="Helical" evidence="1">
    <location>
        <begin position="166"/>
        <end position="188"/>
    </location>
</feature>
<name>A0A1X9N896_9GAMM</name>
<keyword evidence="1" id="KW-0812">Transmembrane</keyword>